<protein>
    <submittedName>
        <fullName evidence="3">Dimer_Tnp_hAT domain-containing protein</fullName>
    </submittedName>
</protein>
<dbReference type="InParanoid" id="A0A1Q3CET9"/>
<dbReference type="Pfam" id="PF05699">
    <property type="entry name" value="Dimer_Tnp_hAT"/>
    <property type="match status" value="1"/>
</dbReference>
<dbReference type="Proteomes" id="UP000187406">
    <property type="component" value="Unassembled WGS sequence"/>
</dbReference>
<dbReference type="GO" id="GO:0046983">
    <property type="term" value="F:protein dimerization activity"/>
    <property type="evidence" value="ECO:0007669"/>
    <property type="project" value="InterPro"/>
</dbReference>
<evidence type="ECO:0000259" key="2">
    <source>
        <dbReference type="Pfam" id="PF05699"/>
    </source>
</evidence>
<evidence type="ECO:0000256" key="1">
    <source>
        <dbReference type="SAM" id="Phobius"/>
    </source>
</evidence>
<dbReference type="OrthoDB" id="6778351at2759"/>
<dbReference type="AlphaFoldDB" id="A0A1Q3CET9"/>
<feature type="transmembrane region" description="Helical" evidence="1">
    <location>
        <begin position="51"/>
        <end position="72"/>
    </location>
</feature>
<organism evidence="3 4">
    <name type="scientific">Cephalotus follicularis</name>
    <name type="common">Albany pitcher plant</name>
    <dbReference type="NCBI Taxonomy" id="3775"/>
    <lineage>
        <taxon>Eukaryota</taxon>
        <taxon>Viridiplantae</taxon>
        <taxon>Streptophyta</taxon>
        <taxon>Embryophyta</taxon>
        <taxon>Tracheophyta</taxon>
        <taxon>Spermatophyta</taxon>
        <taxon>Magnoliopsida</taxon>
        <taxon>eudicotyledons</taxon>
        <taxon>Gunneridae</taxon>
        <taxon>Pentapetalae</taxon>
        <taxon>rosids</taxon>
        <taxon>fabids</taxon>
        <taxon>Oxalidales</taxon>
        <taxon>Cephalotaceae</taxon>
        <taxon>Cephalotus</taxon>
    </lineage>
</organism>
<dbReference type="PANTHER" id="PTHR11697">
    <property type="entry name" value="GENERAL TRANSCRIPTION FACTOR 2-RELATED ZINC FINGER PROTEIN"/>
    <property type="match status" value="1"/>
</dbReference>
<feature type="domain" description="HAT C-terminal dimerisation" evidence="2">
    <location>
        <begin position="42"/>
        <end position="86"/>
    </location>
</feature>
<keyword evidence="1" id="KW-0472">Membrane</keyword>
<evidence type="ECO:0000313" key="4">
    <source>
        <dbReference type="Proteomes" id="UP000187406"/>
    </source>
</evidence>
<dbReference type="InterPro" id="IPR008906">
    <property type="entry name" value="HATC_C_dom"/>
</dbReference>
<dbReference type="PANTHER" id="PTHR11697:SF230">
    <property type="entry name" value="ZINC FINGER, MYM DOMAIN CONTAINING 1"/>
    <property type="match status" value="1"/>
</dbReference>
<reference evidence="4" key="1">
    <citation type="submission" date="2016-04" db="EMBL/GenBank/DDBJ databases">
        <title>Cephalotus genome sequencing.</title>
        <authorList>
            <person name="Fukushima K."/>
            <person name="Hasebe M."/>
            <person name="Fang X."/>
        </authorList>
    </citation>
    <scope>NUCLEOTIDE SEQUENCE [LARGE SCALE GENOMIC DNA]</scope>
    <source>
        <strain evidence="4">cv. St1</strain>
    </source>
</reference>
<dbReference type="STRING" id="3775.A0A1Q3CET9"/>
<proteinExistence type="predicted"/>
<accession>A0A1Q3CET9</accession>
<comment type="caution">
    <text evidence="3">The sequence shown here is derived from an EMBL/GenBank/DDBJ whole genome shotgun (WGS) entry which is preliminary data.</text>
</comment>
<dbReference type="InterPro" id="IPR055298">
    <property type="entry name" value="AtLOH3-like"/>
</dbReference>
<name>A0A1Q3CET9_CEPFO</name>
<dbReference type="EMBL" id="BDDD01001860">
    <property type="protein sequence ID" value="GAV78766.1"/>
    <property type="molecule type" value="Genomic_DNA"/>
</dbReference>
<evidence type="ECO:0000313" key="3">
    <source>
        <dbReference type="EMBL" id="GAV78766.1"/>
    </source>
</evidence>
<keyword evidence="4" id="KW-1185">Reference proteome</keyword>
<gene>
    <name evidence="3" type="ORF">CFOL_v3_22231</name>
</gene>
<sequence length="122" mass="13976">MVLDDQLETYIIDMRSCNDCFELKGIGDLAKKLIDQKKYIVYPLVYKLMKFALILPVATATVERVFSAMKIVKNRLRNRMGDEWMNDCEISASVPDHSQFILLQDRSSSSICVIHPCECPSL</sequence>
<keyword evidence="1" id="KW-1133">Transmembrane helix</keyword>
<keyword evidence="1" id="KW-0812">Transmembrane</keyword>